<feature type="transmembrane region" description="Helical" evidence="1">
    <location>
        <begin position="6"/>
        <end position="22"/>
    </location>
</feature>
<keyword evidence="1" id="KW-0812">Transmembrane</keyword>
<reference evidence="2" key="2">
    <citation type="submission" date="2021-10" db="EMBL/GenBank/DDBJ databases">
        <title>Phylogenomics reveals ancestral predisposition of the termite-cultivated fungus Termitomyces towards a domesticated lifestyle.</title>
        <authorList>
            <person name="Auxier B."/>
            <person name="Grum-Grzhimaylo A."/>
            <person name="Cardenas M.E."/>
            <person name="Lodge J.D."/>
            <person name="Laessoe T."/>
            <person name="Pedersen O."/>
            <person name="Smith M.E."/>
            <person name="Kuyper T.W."/>
            <person name="Franco-Molano E.A."/>
            <person name="Baroni T.J."/>
            <person name="Aanen D.K."/>
        </authorList>
    </citation>
    <scope>NUCLEOTIDE SEQUENCE</scope>
    <source>
        <strain evidence="2">D49</strain>
    </source>
</reference>
<dbReference type="Proteomes" id="UP000717328">
    <property type="component" value="Unassembled WGS sequence"/>
</dbReference>
<evidence type="ECO:0000313" key="3">
    <source>
        <dbReference type="Proteomes" id="UP000717328"/>
    </source>
</evidence>
<organism evidence="2 3">
    <name type="scientific">Sphagnurus paluster</name>
    <dbReference type="NCBI Taxonomy" id="117069"/>
    <lineage>
        <taxon>Eukaryota</taxon>
        <taxon>Fungi</taxon>
        <taxon>Dikarya</taxon>
        <taxon>Basidiomycota</taxon>
        <taxon>Agaricomycotina</taxon>
        <taxon>Agaricomycetes</taxon>
        <taxon>Agaricomycetidae</taxon>
        <taxon>Agaricales</taxon>
        <taxon>Tricholomatineae</taxon>
        <taxon>Lyophyllaceae</taxon>
        <taxon>Sphagnurus</taxon>
    </lineage>
</organism>
<accession>A0A9P7GNK0</accession>
<keyword evidence="1" id="KW-1133">Transmembrane helix</keyword>
<evidence type="ECO:0000313" key="2">
    <source>
        <dbReference type="EMBL" id="KAG5650575.1"/>
    </source>
</evidence>
<evidence type="ECO:0000256" key="1">
    <source>
        <dbReference type="SAM" id="Phobius"/>
    </source>
</evidence>
<keyword evidence="1" id="KW-0472">Membrane</keyword>
<dbReference type="AlphaFoldDB" id="A0A9P7GNK0"/>
<keyword evidence="3" id="KW-1185">Reference proteome</keyword>
<sequence length="171" mass="19005">MSSPAILAAQGAIISGVSWVLWRTLRGMFVKSDLGNLPGPEAASFFMGEQWTLDLPAAKYAHHLLFLFLSFAGNFGQIFSADGWDFHKKLPEQREGRPHVGPIQGTPPEVPLSIIPMTNCALCEQSKHVYVFDPKALHHIVVKDQYIFEESRAFVTCVLVLPARVSRVCEI</sequence>
<gene>
    <name evidence="2" type="ORF">H0H81_011762</name>
</gene>
<dbReference type="EMBL" id="JABCKI010000411">
    <property type="protein sequence ID" value="KAG5650575.1"/>
    <property type="molecule type" value="Genomic_DNA"/>
</dbReference>
<reference evidence="2" key="1">
    <citation type="submission" date="2021-02" db="EMBL/GenBank/DDBJ databases">
        <authorList>
            <person name="Nieuwenhuis M."/>
            <person name="Van De Peppel L.J.J."/>
        </authorList>
    </citation>
    <scope>NUCLEOTIDE SEQUENCE</scope>
    <source>
        <strain evidence="2">D49</strain>
    </source>
</reference>
<protein>
    <submittedName>
        <fullName evidence="2">Uncharacterized protein</fullName>
    </submittedName>
</protein>
<proteinExistence type="predicted"/>
<dbReference type="OrthoDB" id="1470350at2759"/>
<name>A0A9P7GNK0_9AGAR</name>
<comment type="caution">
    <text evidence="2">The sequence shown here is derived from an EMBL/GenBank/DDBJ whole genome shotgun (WGS) entry which is preliminary data.</text>
</comment>